<dbReference type="Proteomes" id="UP001161325">
    <property type="component" value="Unassembled WGS sequence"/>
</dbReference>
<organism evidence="2 3">
    <name type="scientific">Roseisolibacter agri</name>
    <dbReference type="NCBI Taxonomy" id="2014610"/>
    <lineage>
        <taxon>Bacteria</taxon>
        <taxon>Pseudomonadati</taxon>
        <taxon>Gemmatimonadota</taxon>
        <taxon>Gemmatimonadia</taxon>
        <taxon>Gemmatimonadales</taxon>
        <taxon>Gemmatimonadaceae</taxon>
        <taxon>Roseisolibacter</taxon>
    </lineage>
</organism>
<evidence type="ECO:0000313" key="3">
    <source>
        <dbReference type="Proteomes" id="UP001161325"/>
    </source>
</evidence>
<feature type="compositionally biased region" description="Low complexity" evidence="1">
    <location>
        <begin position="634"/>
        <end position="656"/>
    </location>
</feature>
<dbReference type="AlphaFoldDB" id="A0AA37Q9S4"/>
<feature type="region of interest" description="Disordered" evidence="1">
    <location>
        <begin position="485"/>
        <end position="504"/>
    </location>
</feature>
<keyword evidence="3" id="KW-1185">Reference proteome</keyword>
<proteinExistence type="predicted"/>
<dbReference type="SUPFAM" id="SSF52540">
    <property type="entry name" value="P-loop containing nucleoside triphosphate hydrolases"/>
    <property type="match status" value="1"/>
</dbReference>
<gene>
    <name evidence="2" type="ORF">rosag_22240</name>
</gene>
<evidence type="ECO:0000313" key="2">
    <source>
        <dbReference type="EMBL" id="GLC25711.1"/>
    </source>
</evidence>
<dbReference type="RefSeq" id="WP_284350172.1">
    <property type="nucleotide sequence ID" value="NZ_BRXS01000003.1"/>
</dbReference>
<feature type="region of interest" description="Disordered" evidence="1">
    <location>
        <begin position="626"/>
        <end position="658"/>
    </location>
</feature>
<protein>
    <submittedName>
        <fullName evidence="2">Uncharacterized protein</fullName>
    </submittedName>
</protein>
<dbReference type="EMBL" id="BRXS01000003">
    <property type="protein sequence ID" value="GLC25711.1"/>
    <property type="molecule type" value="Genomic_DNA"/>
</dbReference>
<comment type="caution">
    <text evidence="2">The sequence shown here is derived from an EMBL/GenBank/DDBJ whole genome shotgun (WGS) entry which is preliminary data.</text>
</comment>
<sequence>MPITLVRFPEPLSDAALHGAEPLVIESAARQLLVDELRRYCAGEVAGRSFLIAGHRGIGKTTLVRSAVDMLLRECSREEASAPLGRTPGAYAPLSLLRPLFIPLHGPTVLGEYDDFPDADGSPPADGATTQPVAGARLLTRPRERILVQITLGLHRALATELTRAYRNAVRWSIDRQRLAQRDRRPWQGDPDARDRFEIAAQLEIELAECPPPSRLRELWLRGGFLDSGVLYPQRYALLRGAAGRHWPMDRPPAMDQGLRELVALSTATAMYQRLAGKLVATQASEDRQSIENERTVTLSAPVRELLSATLALVTGGTAAVLAAKDDATPGGTVGAAVVGLVAALGAAAVLRISSTRKRTRSISRRYDFEPDLKVATLDRQLPALIERVRAAGLAPVFVVDELDKVDGIETRFPDLAGSLKQLLTENAFFCCLTDRSYFEFLQRQIAAGGFQKAHTAFSHRVLVTPTPPDFHRFLGRVLRVPADGEEPGTRTMPAAEPEKTEAANARADATVLPYVLLHRSRMHTYDLDRRLASLCDAGSVLRLVPPEVRGPTYGTDVVLQVAVECWLEHRALVTRLARTPELRQTAQDALYYPSGCWRAGRPADLSAGDGADAFRAYLEQQALSATPARRLTAEPSEGGSGAPGASDAAPGAVAGNGQPALADAARHEVLDRAACEELLQLVRSMAHALTKDLEGFEREVARWTRRSFDTLHPNVRDALAANLPVLVADPHREHAFTWRVATDPSDRGDDAAAVGGAPPAPGVPPEPVLTVPAAPVMVTGAARPAPESLAPTPATPALDPEPWEADRQFVDGFILALSQITWHSRVDLETLATSYGIVGSSPSLAAYRSARDRLQEPTAEPWSPSRASDMECVEQFAALVRRSAVAIVDALVIASFIGKVISRVNQPIQQQKQFQWVIAGLDALTQAFQFLDNDTRWVAARLQSLRGELAGRPGVGWLSLNGWIEPPMTVAGVRTWAAFTTARIEEAEKAAAAFRGIPLDALWERWRQRFTDVFRDGLSQAEPLVLDDVLSIALEMRHTRVLHQDVFRMSLGQWGRLLSDVLRQPRTYPAWLAPVALYALGFSDVQRTLLLERLRVAVKQVAPSAASGSATLGAEPAAQASAQAAMIDPTLSTDPTAGWPPRPDGQGFVVLVRTSDDSIAERWPAHGGLHSLLPLDIDIAGALLGQELPAPRPPAPPTTFLVVPRAVVFELPASARDMERVVERARRAISRAVVPFDVRFVALHVGVPTPAAEVPSALDPLFISPDDGPGVLDRL</sequence>
<name>A0AA37Q9S4_9BACT</name>
<evidence type="ECO:0000256" key="1">
    <source>
        <dbReference type="SAM" id="MobiDB-lite"/>
    </source>
</evidence>
<feature type="region of interest" description="Disordered" evidence="1">
    <location>
        <begin position="744"/>
        <end position="766"/>
    </location>
</feature>
<dbReference type="InterPro" id="IPR027417">
    <property type="entry name" value="P-loop_NTPase"/>
</dbReference>
<accession>A0AA37Q9S4</accession>
<reference evidence="2" key="1">
    <citation type="submission" date="2022-08" db="EMBL/GenBank/DDBJ databases">
        <title>Draft genome sequencing of Roseisolibacter agri AW1220.</title>
        <authorList>
            <person name="Tobiishi Y."/>
            <person name="Tonouchi A."/>
        </authorList>
    </citation>
    <scope>NUCLEOTIDE SEQUENCE</scope>
    <source>
        <strain evidence="2">AW1220</strain>
    </source>
</reference>